<evidence type="ECO:0000256" key="1">
    <source>
        <dbReference type="SAM" id="MobiDB-lite"/>
    </source>
</evidence>
<dbReference type="Proteomes" id="UP000005459">
    <property type="component" value="Unassembled WGS sequence"/>
</dbReference>
<protein>
    <submittedName>
        <fullName evidence="3">Uncharacterized protein</fullName>
    </submittedName>
</protein>
<gene>
    <name evidence="3" type="ORF">ThimaDRAFT_3279</name>
</gene>
<dbReference type="AlphaFoldDB" id="F9UEC6"/>
<proteinExistence type="predicted"/>
<organism evidence="3 4">
    <name type="scientific">Thiocapsa marina 5811</name>
    <dbReference type="NCBI Taxonomy" id="768671"/>
    <lineage>
        <taxon>Bacteria</taxon>
        <taxon>Pseudomonadati</taxon>
        <taxon>Pseudomonadota</taxon>
        <taxon>Gammaproteobacteria</taxon>
        <taxon>Chromatiales</taxon>
        <taxon>Chromatiaceae</taxon>
        <taxon>Thiocapsa</taxon>
    </lineage>
</organism>
<name>F9UEC6_9GAMM</name>
<accession>F9UEC6</accession>
<evidence type="ECO:0000256" key="2">
    <source>
        <dbReference type="SAM" id="SignalP"/>
    </source>
</evidence>
<feature type="compositionally biased region" description="Polar residues" evidence="1">
    <location>
        <begin position="184"/>
        <end position="196"/>
    </location>
</feature>
<feature type="signal peptide" evidence="2">
    <location>
        <begin position="1"/>
        <end position="25"/>
    </location>
</feature>
<reference evidence="3 4" key="1">
    <citation type="submission" date="2011-06" db="EMBL/GenBank/DDBJ databases">
        <title>The draft genome of Thiocapsa marina 5811.</title>
        <authorList>
            <consortium name="US DOE Joint Genome Institute (JGI-PGF)"/>
            <person name="Lucas S."/>
            <person name="Han J."/>
            <person name="Cheng J.-F."/>
            <person name="Goodwin L."/>
            <person name="Pitluck S."/>
            <person name="Peters L."/>
            <person name="Land M.L."/>
            <person name="Hauser L."/>
            <person name="Vogl K."/>
            <person name="Liu Z."/>
            <person name="Imhoff J."/>
            <person name="Thiel V."/>
            <person name="Frigaard N.-U."/>
            <person name="Bryant D."/>
            <person name="Woyke T.J."/>
        </authorList>
    </citation>
    <scope>NUCLEOTIDE SEQUENCE [LARGE SCALE GENOMIC DNA]</scope>
    <source>
        <strain evidence="3 4">5811</strain>
    </source>
</reference>
<feature type="region of interest" description="Disordered" evidence="1">
    <location>
        <begin position="164"/>
        <end position="255"/>
    </location>
</feature>
<feature type="region of interest" description="Disordered" evidence="1">
    <location>
        <begin position="113"/>
        <end position="150"/>
    </location>
</feature>
<keyword evidence="4" id="KW-1185">Reference proteome</keyword>
<feature type="region of interest" description="Disordered" evidence="1">
    <location>
        <begin position="72"/>
        <end position="98"/>
    </location>
</feature>
<keyword evidence="2" id="KW-0732">Signal</keyword>
<sequence>MTEVPLCGRLLLFLVYATAHQAVLAAEPWEQARQPAWDNESLYLRGYKMPPVAQDRDPRYPDAYRADDVRLDTQGNRSGTGYGDYDMAPPGQGGFIDRDGRWRDGRWMEYGREPTGYSRDLPYGEEPDRYSVSPRRGDPGSGMATDDRGALGGWPDATYGRADGNGFSGSANPYPEYRFRGDPQPSSDRWSGSDGTQEYRFRPLTEREAEQRSQTLGWRPLEPARSNRAGRTSPPAGLMDALTPPPRTFGFEPRP</sequence>
<dbReference type="STRING" id="768671.ThimaDRAFT_3279"/>
<evidence type="ECO:0000313" key="3">
    <source>
        <dbReference type="EMBL" id="EGV17247.1"/>
    </source>
</evidence>
<dbReference type="RefSeq" id="WP_007194151.1">
    <property type="nucleotide sequence ID" value="NZ_AFWV01000011.1"/>
</dbReference>
<evidence type="ECO:0000313" key="4">
    <source>
        <dbReference type="Proteomes" id="UP000005459"/>
    </source>
</evidence>
<dbReference type="OrthoDB" id="5771432at2"/>
<feature type="chain" id="PRO_5003394327" evidence="2">
    <location>
        <begin position="26"/>
        <end position="255"/>
    </location>
</feature>
<feature type="compositionally biased region" description="Basic and acidic residues" evidence="1">
    <location>
        <begin position="197"/>
        <end position="211"/>
    </location>
</feature>
<dbReference type="EMBL" id="AFWV01000011">
    <property type="protein sequence ID" value="EGV17247.1"/>
    <property type="molecule type" value="Genomic_DNA"/>
</dbReference>